<feature type="domain" description="FAR1" evidence="3">
    <location>
        <begin position="109"/>
        <end position="198"/>
    </location>
</feature>
<organism evidence="4 5">
    <name type="scientific">Colocasia esculenta</name>
    <name type="common">Wild taro</name>
    <name type="synonym">Arum esculentum</name>
    <dbReference type="NCBI Taxonomy" id="4460"/>
    <lineage>
        <taxon>Eukaryota</taxon>
        <taxon>Viridiplantae</taxon>
        <taxon>Streptophyta</taxon>
        <taxon>Embryophyta</taxon>
        <taxon>Tracheophyta</taxon>
        <taxon>Spermatophyta</taxon>
        <taxon>Magnoliopsida</taxon>
        <taxon>Liliopsida</taxon>
        <taxon>Araceae</taxon>
        <taxon>Aroideae</taxon>
        <taxon>Colocasieae</taxon>
        <taxon>Colocasia</taxon>
    </lineage>
</organism>
<dbReference type="PANTHER" id="PTHR31669:SF179">
    <property type="entry name" value="PROTEIN FAR1-RELATED SEQUENCE 5"/>
    <property type="match status" value="1"/>
</dbReference>
<dbReference type="OrthoDB" id="1927586at2759"/>
<sequence>MEDITAGAPPLSSVGSSKHDVEEPGMPFPMPAVQFHDGEVAHVEMVDCTMGMEMAGLPGGGGQMEVRKGEMEEMGMVMMPVDEEKGGMEQLTQEPAPGMEFESSDAARQFYVAYAERLGFRVRNSKSFTSRVDDTVIMRRFVCSKQGRPTKKDPFDLTKKRRNRVSSREGCRAMFQVNRRENGRWVVSRCVLEHCHPLGVSPVQSAVIHKKMAKKPDIMSKCKEKLADVYSMHPGLKSELKKCINESETDDQFDMLWRAIIGKYGLEGNAWLHYLFSIRHRWVPLYFMNSFFAEIGTVQKLENMHKFFQRHSITTTTLRDIVTQFDKAMANQYEKEVQADSATLSSRPVLKTPSPMEKQASDIYTKTIFDVFQEELLESSGFLMDKIDEGVVSKFRVANLGFKIIVIRLCHGDVMISAEKPSDMRKRVLHLPLFTRLPRLHYKRLLARSFLQRSLFVQWGQ</sequence>
<dbReference type="AlphaFoldDB" id="A0A843VYQ0"/>
<accession>A0A843VYQ0</accession>
<dbReference type="Proteomes" id="UP000652761">
    <property type="component" value="Unassembled WGS sequence"/>
</dbReference>
<dbReference type="PANTHER" id="PTHR31669">
    <property type="entry name" value="PROTEIN FAR1-RELATED SEQUENCE 10-RELATED"/>
    <property type="match status" value="1"/>
</dbReference>
<comment type="subcellular location">
    <subcellularLocation>
        <location evidence="1">Nucleus</location>
    </subcellularLocation>
</comment>
<evidence type="ECO:0000256" key="1">
    <source>
        <dbReference type="RuleBase" id="RU367018"/>
    </source>
</evidence>
<evidence type="ECO:0000256" key="2">
    <source>
        <dbReference type="SAM" id="MobiDB-lite"/>
    </source>
</evidence>
<evidence type="ECO:0000259" key="3">
    <source>
        <dbReference type="Pfam" id="PF03101"/>
    </source>
</evidence>
<reference evidence="4" key="1">
    <citation type="submission" date="2017-07" db="EMBL/GenBank/DDBJ databases">
        <title>Taro Niue Genome Assembly and Annotation.</title>
        <authorList>
            <person name="Atibalentja N."/>
            <person name="Keating K."/>
            <person name="Fields C.J."/>
        </authorList>
    </citation>
    <scope>NUCLEOTIDE SEQUENCE</scope>
    <source>
        <strain evidence="4">Niue_2</strain>
        <tissue evidence="4">Leaf</tissue>
    </source>
</reference>
<evidence type="ECO:0000313" key="4">
    <source>
        <dbReference type="EMBL" id="MQM02039.1"/>
    </source>
</evidence>
<dbReference type="InterPro" id="IPR004330">
    <property type="entry name" value="FAR1_DNA_bnd_dom"/>
</dbReference>
<dbReference type="GO" id="GO:0008270">
    <property type="term" value="F:zinc ion binding"/>
    <property type="evidence" value="ECO:0007669"/>
    <property type="project" value="UniProtKB-UniRule"/>
</dbReference>
<comment type="caution">
    <text evidence="4">The sequence shown here is derived from an EMBL/GenBank/DDBJ whole genome shotgun (WGS) entry which is preliminary data.</text>
</comment>
<keyword evidence="1" id="KW-0479">Metal-binding</keyword>
<dbReference type="Pfam" id="PF03101">
    <property type="entry name" value="FAR1"/>
    <property type="match status" value="1"/>
</dbReference>
<dbReference type="InterPro" id="IPR031052">
    <property type="entry name" value="FHY3/FAR1"/>
</dbReference>
<keyword evidence="5" id="KW-1185">Reference proteome</keyword>
<keyword evidence="1" id="KW-0863">Zinc-finger</keyword>
<dbReference type="EMBL" id="NMUH01002780">
    <property type="protein sequence ID" value="MQM02039.1"/>
    <property type="molecule type" value="Genomic_DNA"/>
</dbReference>
<keyword evidence="1" id="KW-0862">Zinc</keyword>
<proteinExistence type="inferred from homology"/>
<dbReference type="GO" id="GO:0005634">
    <property type="term" value="C:nucleus"/>
    <property type="evidence" value="ECO:0007669"/>
    <property type="project" value="UniProtKB-SubCell"/>
</dbReference>
<gene>
    <name evidence="4" type="ORF">Taro_034810</name>
</gene>
<dbReference type="GO" id="GO:0006355">
    <property type="term" value="P:regulation of DNA-templated transcription"/>
    <property type="evidence" value="ECO:0007669"/>
    <property type="project" value="UniProtKB-UniRule"/>
</dbReference>
<name>A0A843VYQ0_COLES</name>
<comment type="similarity">
    <text evidence="1">Belongs to the FHY3/FAR1 family.</text>
</comment>
<evidence type="ECO:0000313" key="5">
    <source>
        <dbReference type="Proteomes" id="UP000652761"/>
    </source>
</evidence>
<keyword evidence="1" id="KW-0539">Nucleus</keyword>
<comment type="function">
    <text evidence="1">Putative transcription activator involved in regulating light control of development.</text>
</comment>
<feature type="non-terminal residue" evidence="4">
    <location>
        <position position="1"/>
    </location>
</feature>
<feature type="region of interest" description="Disordered" evidence="2">
    <location>
        <begin position="1"/>
        <end position="26"/>
    </location>
</feature>
<protein>
    <recommendedName>
        <fullName evidence="1">Protein FAR1-RELATED SEQUENCE</fullName>
    </recommendedName>
</protein>